<reference evidence="3 4" key="1">
    <citation type="submission" date="2020-08" db="EMBL/GenBank/DDBJ databases">
        <title>Novel species isolated from subtropical streams in China.</title>
        <authorList>
            <person name="Lu H."/>
        </authorList>
    </citation>
    <scope>NUCLEOTIDE SEQUENCE [LARGE SCALE GENOMIC DNA]</scope>
    <source>
        <strain evidence="3 4">CY18W</strain>
    </source>
</reference>
<dbReference type="PROSITE" id="PS51257">
    <property type="entry name" value="PROKAR_LIPOPROTEIN"/>
    <property type="match status" value="1"/>
</dbReference>
<name>A0ABR6ZLD2_9BURK</name>
<gene>
    <name evidence="3" type="ORF">H8L32_04260</name>
</gene>
<protein>
    <submittedName>
        <fullName evidence="3">Uncharacterized protein</fullName>
    </submittedName>
</protein>
<evidence type="ECO:0000313" key="4">
    <source>
        <dbReference type="Proteomes" id="UP000650424"/>
    </source>
</evidence>
<dbReference type="RefSeq" id="WP_186945937.1">
    <property type="nucleotide sequence ID" value="NZ_JACOGF010000002.1"/>
</dbReference>
<keyword evidence="1" id="KW-0812">Transmembrane</keyword>
<dbReference type="EMBL" id="JACOGF010000002">
    <property type="protein sequence ID" value="MBC3916691.1"/>
    <property type="molecule type" value="Genomic_DNA"/>
</dbReference>
<keyword evidence="2" id="KW-0732">Signal</keyword>
<keyword evidence="1" id="KW-0472">Membrane</keyword>
<feature type="transmembrane region" description="Helical" evidence="1">
    <location>
        <begin position="79"/>
        <end position="95"/>
    </location>
</feature>
<sequence length="96" mass="9604">MRVNYFAGAAFVSSVFSAFFAFACFTCLAAFFSTAGAGATAEADADALAEATGGTAVFAGSAGVLANAVPIAKVAATRVAISLFILNPVLWLISLT</sequence>
<keyword evidence="4" id="KW-1185">Reference proteome</keyword>
<feature type="chain" id="PRO_5046664239" evidence="2">
    <location>
        <begin position="30"/>
        <end position="96"/>
    </location>
</feature>
<evidence type="ECO:0000313" key="3">
    <source>
        <dbReference type="EMBL" id="MBC3916691.1"/>
    </source>
</evidence>
<accession>A0ABR6ZLD2</accession>
<proteinExistence type="predicted"/>
<evidence type="ECO:0000256" key="1">
    <source>
        <dbReference type="SAM" id="Phobius"/>
    </source>
</evidence>
<feature type="signal peptide" evidence="2">
    <location>
        <begin position="1"/>
        <end position="29"/>
    </location>
</feature>
<evidence type="ECO:0000256" key="2">
    <source>
        <dbReference type="SAM" id="SignalP"/>
    </source>
</evidence>
<dbReference type="Proteomes" id="UP000650424">
    <property type="component" value="Unassembled WGS sequence"/>
</dbReference>
<feature type="transmembrane region" description="Helical" evidence="1">
    <location>
        <begin position="53"/>
        <end position="72"/>
    </location>
</feature>
<comment type="caution">
    <text evidence="3">The sequence shown here is derived from an EMBL/GenBank/DDBJ whole genome shotgun (WGS) entry which is preliminary data.</text>
</comment>
<keyword evidence="1" id="KW-1133">Transmembrane helix</keyword>
<organism evidence="3 4">
    <name type="scientific">Undibacterium hunanense</name>
    <dbReference type="NCBI Taxonomy" id="2762292"/>
    <lineage>
        <taxon>Bacteria</taxon>
        <taxon>Pseudomonadati</taxon>
        <taxon>Pseudomonadota</taxon>
        <taxon>Betaproteobacteria</taxon>
        <taxon>Burkholderiales</taxon>
        <taxon>Oxalobacteraceae</taxon>
        <taxon>Undibacterium</taxon>
    </lineage>
</organism>